<dbReference type="InterPro" id="IPR020798">
    <property type="entry name" value="Ribosomal_uL16_CS"/>
</dbReference>
<dbReference type="GO" id="GO:0003735">
    <property type="term" value="F:structural constituent of ribosome"/>
    <property type="evidence" value="ECO:0007669"/>
    <property type="project" value="InterPro"/>
</dbReference>
<dbReference type="InterPro" id="IPR047873">
    <property type="entry name" value="Ribosomal_uL16"/>
</dbReference>
<dbReference type="Pfam" id="PF00252">
    <property type="entry name" value="Ribosomal_L16"/>
    <property type="match status" value="1"/>
</dbReference>
<dbReference type="NCBIfam" id="TIGR01164">
    <property type="entry name" value="rplP_bact"/>
    <property type="match status" value="1"/>
</dbReference>
<dbReference type="InterPro" id="IPR000114">
    <property type="entry name" value="Ribosomal_uL16_bact-type"/>
</dbReference>
<evidence type="ECO:0000256" key="1">
    <source>
        <dbReference type="ARBA" id="ARBA00008931"/>
    </source>
</evidence>
<dbReference type="InterPro" id="IPR036920">
    <property type="entry name" value="Ribosomal_uL16_sf"/>
</dbReference>
<dbReference type="PROSITE" id="PS00586">
    <property type="entry name" value="RIBOSOMAL_L16_1"/>
    <property type="match status" value="1"/>
</dbReference>
<evidence type="ECO:0000313" key="5">
    <source>
        <dbReference type="EMBL" id="BAI70582.1"/>
    </source>
</evidence>
<evidence type="ECO:0000256" key="2">
    <source>
        <dbReference type="ARBA" id="ARBA00022980"/>
    </source>
</evidence>
<dbReference type="Gene3D" id="3.90.1170.10">
    <property type="entry name" value="Ribosomal protein L10e/L16"/>
    <property type="match status" value="1"/>
</dbReference>
<dbReference type="InterPro" id="IPR016180">
    <property type="entry name" value="Ribosomal_uL16_dom"/>
</dbReference>
<dbReference type="PANTHER" id="PTHR12220:SF13">
    <property type="entry name" value="LARGE RIBOSOMAL SUBUNIT PROTEIN UL16M"/>
    <property type="match status" value="1"/>
</dbReference>
<dbReference type="GO" id="GO:0005762">
    <property type="term" value="C:mitochondrial large ribosomal subunit"/>
    <property type="evidence" value="ECO:0007669"/>
    <property type="project" value="TreeGrafter"/>
</dbReference>
<dbReference type="RefSeq" id="YP_003434235.1">
    <property type="nucleotide sequence ID" value="NC_013837.1"/>
</dbReference>
<dbReference type="CDD" id="cd01433">
    <property type="entry name" value="Ribosomal_L16_L10e"/>
    <property type="match status" value="1"/>
</dbReference>
<gene>
    <name evidence="5" type="primary">rpl16</name>
</gene>
<dbReference type="EMBL" id="AB546636">
    <property type="protein sequence ID" value="BAI70582.1"/>
    <property type="molecule type" value="Genomic_DNA"/>
</dbReference>
<dbReference type="AlphaFoldDB" id="D2Z218"/>
<proteinExistence type="inferred from homology"/>
<organism evidence="5">
    <name type="scientific">Chattonella marina</name>
    <dbReference type="NCBI Taxonomy" id="90936"/>
    <lineage>
        <taxon>Eukaryota</taxon>
        <taxon>Sar</taxon>
        <taxon>Stramenopiles</taxon>
        <taxon>Ochrophyta</taxon>
        <taxon>Raphidophyceae</taxon>
        <taxon>Chattonellales</taxon>
        <taxon>Chattonellaceae</taxon>
        <taxon>Chattonella</taxon>
    </lineage>
</organism>
<dbReference type="GeneID" id="8774782"/>
<dbReference type="PROSITE" id="PS00701">
    <property type="entry name" value="RIBOSOMAL_L16_2"/>
    <property type="match status" value="1"/>
</dbReference>
<dbReference type="FunFam" id="3.90.1170.10:FF:000001">
    <property type="entry name" value="50S ribosomal protein L16"/>
    <property type="match status" value="1"/>
</dbReference>
<accession>D2Z218</accession>
<keyword evidence="3 4" id="KW-0687">Ribonucleoprotein</keyword>
<keyword evidence="2 4" id="KW-0689">Ribosomal protein</keyword>
<dbReference type="PRINTS" id="PR00060">
    <property type="entry name" value="RIBOSOMALL16"/>
</dbReference>
<dbReference type="GO" id="GO:0032543">
    <property type="term" value="P:mitochondrial translation"/>
    <property type="evidence" value="ECO:0007669"/>
    <property type="project" value="TreeGrafter"/>
</dbReference>
<sequence>MFLIPKKTKYKKYQKGSFQSKRTSFISLTYGLFGLKCLESFNITSSQIEAVRQNINRKIKRRGKIWINVFPDFPITSKPSEVRMGKGKGSVDYWVSKVSAGKIIFEVASPNDKLAYNALKSAANKLPVKTFIIKR</sequence>
<dbReference type="GO" id="GO:0019843">
    <property type="term" value="F:rRNA binding"/>
    <property type="evidence" value="ECO:0007669"/>
    <property type="project" value="InterPro"/>
</dbReference>
<comment type="similarity">
    <text evidence="1 4">Belongs to the universal ribosomal protein uL16 family.</text>
</comment>
<dbReference type="SUPFAM" id="SSF54686">
    <property type="entry name" value="Ribosomal protein L16p/L10e"/>
    <property type="match status" value="1"/>
</dbReference>
<name>D2Z218_9STRA</name>
<evidence type="ECO:0000256" key="4">
    <source>
        <dbReference type="RuleBase" id="RU004413"/>
    </source>
</evidence>
<protein>
    <submittedName>
        <fullName evidence="5">Ribosomal protein L16</fullName>
    </submittedName>
</protein>
<keyword evidence="5" id="KW-0496">Mitochondrion</keyword>
<evidence type="ECO:0000256" key="3">
    <source>
        <dbReference type="ARBA" id="ARBA00023274"/>
    </source>
</evidence>
<reference evidence="5" key="1">
    <citation type="journal article" date="2010" name="Harmful Algae">
        <title>Mitochondrial genomes from two red tide forming raphidophycean algae Heterosigma akashiwo and Chattonella marina var. marina.</title>
        <authorList>
            <person name="Masuda I."/>
            <person name="Kamikawa R."/>
            <person name="Ueda M."/>
            <person name="Oyama K."/>
            <person name="Yoshimatsu S."/>
            <person name="Inagaki Y."/>
            <person name="Sako Y."/>
        </authorList>
    </citation>
    <scope>NUCLEOTIDE SEQUENCE</scope>
    <source>
        <strain evidence="5">KA11-m-1</strain>
    </source>
</reference>
<dbReference type="PANTHER" id="PTHR12220">
    <property type="entry name" value="50S/60S RIBOSOMAL PROTEIN L16"/>
    <property type="match status" value="1"/>
</dbReference>
<geneLocation type="mitochondrion" evidence="5"/>